<dbReference type="KEGG" id="sxn:IAG42_25460"/>
<feature type="transmembrane region" description="Helical" evidence="2">
    <location>
        <begin position="330"/>
        <end position="348"/>
    </location>
</feature>
<feature type="transmembrane region" description="Helical" evidence="2">
    <location>
        <begin position="199"/>
        <end position="219"/>
    </location>
</feature>
<dbReference type="RefSeq" id="WP_188339281.1">
    <property type="nucleotide sequence ID" value="NZ_CP061281.1"/>
</dbReference>
<evidence type="ECO:0000256" key="1">
    <source>
        <dbReference type="SAM" id="MobiDB-lite"/>
    </source>
</evidence>
<keyword evidence="2" id="KW-0472">Membrane</keyword>
<accession>A0A7H1BCZ4</accession>
<keyword evidence="4" id="KW-1185">Reference proteome</keyword>
<keyword evidence="2" id="KW-0812">Transmembrane</keyword>
<dbReference type="Pfam" id="PF06772">
    <property type="entry name" value="LtrA"/>
    <property type="match status" value="1"/>
</dbReference>
<organism evidence="3 4">
    <name type="scientific">Streptomyces xanthii</name>
    <dbReference type="NCBI Taxonomy" id="2768069"/>
    <lineage>
        <taxon>Bacteria</taxon>
        <taxon>Bacillati</taxon>
        <taxon>Actinomycetota</taxon>
        <taxon>Actinomycetes</taxon>
        <taxon>Kitasatosporales</taxon>
        <taxon>Streptomycetaceae</taxon>
        <taxon>Streptomyces</taxon>
    </lineage>
</organism>
<feature type="transmembrane region" description="Helical" evidence="2">
    <location>
        <begin position="303"/>
        <end position="323"/>
    </location>
</feature>
<feature type="transmembrane region" description="Helical" evidence="2">
    <location>
        <begin position="158"/>
        <end position="178"/>
    </location>
</feature>
<gene>
    <name evidence="3" type="ORF">IAG42_25460</name>
</gene>
<dbReference type="PANTHER" id="PTHR36840:SF1">
    <property type="entry name" value="BLL5714 PROTEIN"/>
    <property type="match status" value="1"/>
</dbReference>
<sequence>MSPSPPGTPRRSVAPLELFFDLVFVFAIGQLAEHLLHELSWRGAAETAVMLVAVLSTWALTSFDATFLDVERPRTRWLVLVVMGLGLFMNAQIPHAFAGRPWAFAIPLVAILLLVDIAAAATAPTPVLRRHYRRVTVWAIVSVPLWLIGAATDHGPRLAWWAAAAAVDMLGVWLAHPLPRDRLSSQDLVFDAEHMVERIRLFIIIQLGETVLTIGTAISGAPVDAATVTAGLGVFVALVCLCASYFQGGEDILARHVATTTDKLLPVRRAVSGQYPTLAGLVALAVGAELAIAHPTGHGSTTLSLLLFGGPILYVITQAWWYHASTGQAWGARLLACLAFALAGTATLRMPPLIAVLILDVILIALVTALRAVHRRVLAGRPPSPTRRRASGGQPMRPPPPKAHHDSRSELPYSTGKFFRSSNAVTSERYSSHSCFLLRRKKS</sequence>
<feature type="transmembrane region" description="Helical" evidence="2">
    <location>
        <begin position="225"/>
        <end position="246"/>
    </location>
</feature>
<evidence type="ECO:0000256" key="2">
    <source>
        <dbReference type="SAM" id="Phobius"/>
    </source>
</evidence>
<dbReference type="Proteomes" id="UP000516428">
    <property type="component" value="Chromosome"/>
</dbReference>
<dbReference type="EMBL" id="CP061281">
    <property type="protein sequence ID" value="QNS06599.1"/>
    <property type="molecule type" value="Genomic_DNA"/>
</dbReference>
<keyword evidence="2" id="KW-1133">Transmembrane helix</keyword>
<feature type="transmembrane region" description="Helical" evidence="2">
    <location>
        <begin position="44"/>
        <end position="65"/>
    </location>
</feature>
<name>A0A7H1BCZ4_9ACTN</name>
<reference evidence="3 4" key="1">
    <citation type="submission" date="2020-09" db="EMBL/GenBank/DDBJ databases">
        <title>A novel species.</title>
        <authorList>
            <person name="Gao J."/>
        </authorList>
    </citation>
    <scope>NUCLEOTIDE SEQUENCE [LARGE SCALE GENOMIC DNA]</scope>
    <source>
        <strain evidence="3 4">CRXT-Y-14</strain>
    </source>
</reference>
<proteinExistence type="predicted"/>
<feature type="transmembrane region" description="Helical" evidence="2">
    <location>
        <begin position="77"/>
        <end position="97"/>
    </location>
</feature>
<feature type="transmembrane region" description="Helical" evidence="2">
    <location>
        <begin position="135"/>
        <end position="152"/>
    </location>
</feature>
<feature type="transmembrane region" description="Helical" evidence="2">
    <location>
        <begin position="278"/>
        <end position="297"/>
    </location>
</feature>
<feature type="transmembrane region" description="Helical" evidence="2">
    <location>
        <begin position="103"/>
        <end position="123"/>
    </location>
</feature>
<feature type="transmembrane region" description="Helical" evidence="2">
    <location>
        <begin position="12"/>
        <end position="32"/>
    </location>
</feature>
<protein>
    <submittedName>
        <fullName evidence="3">Low temperature requirement protein A</fullName>
    </submittedName>
</protein>
<evidence type="ECO:0000313" key="3">
    <source>
        <dbReference type="EMBL" id="QNS06599.1"/>
    </source>
</evidence>
<dbReference type="InterPro" id="IPR010640">
    <property type="entry name" value="Low_temperature_requirement_A"/>
</dbReference>
<feature type="transmembrane region" description="Helical" evidence="2">
    <location>
        <begin position="354"/>
        <end position="373"/>
    </location>
</feature>
<dbReference type="PANTHER" id="PTHR36840">
    <property type="entry name" value="BLL5714 PROTEIN"/>
    <property type="match status" value="1"/>
</dbReference>
<feature type="region of interest" description="Disordered" evidence="1">
    <location>
        <begin position="381"/>
        <end position="415"/>
    </location>
</feature>
<dbReference type="AlphaFoldDB" id="A0A7H1BCZ4"/>
<evidence type="ECO:0000313" key="4">
    <source>
        <dbReference type="Proteomes" id="UP000516428"/>
    </source>
</evidence>